<proteinExistence type="predicted"/>
<dbReference type="OrthoDB" id="8520129at2"/>
<dbReference type="Proteomes" id="UP000019112">
    <property type="component" value="Unassembled WGS sequence"/>
</dbReference>
<keyword evidence="3" id="KW-1185">Reference proteome</keyword>
<reference evidence="2 3" key="1">
    <citation type="journal article" date="2014" name="FEMS Microbiol. Lett.">
        <title>Draft genome sequences of three Holospora species (Holospora obtusa, Holospora undulata, and Holospora elegans), endonuclear symbiotic bacteria of the ciliate Paramecium caudatum.</title>
        <authorList>
            <person name="Dohra H."/>
            <person name="Tanaka K."/>
            <person name="Suzuki T."/>
            <person name="Fujishima M."/>
            <person name="Suzuki H."/>
        </authorList>
    </citation>
    <scope>NUCLEOTIDE SEQUENCE [LARGE SCALE GENOMIC DNA]</scope>
    <source>
        <strain evidence="2 3">F1</strain>
    </source>
</reference>
<evidence type="ECO:0000313" key="2">
    <source>
        <dbReference type="EMBL" id="ETZ07296.1"/>
    </source>
</evidence>
<comment type="caution">
    <text evidence="2">The sequence shown here is derived from an EMBL/GenBank/DDBJ whole genome shotgun (WGS) entry which is preliminary data.</text>
</comment>
<keyword evidence="1" id="KW-0732">Signal</keyword>
<evidence type="ECO:0000313" key="3">
    <source>
        <dbReference type="Proteomes" id="UP000019112"/>
    </source>
</evidence>
<sequence>MKCIFFFSLILFSNQIFSFPASVHTLITGEWSNQEHINFVIKELKTENTTIDRKGLLVILEVMTKRAKNNEEVEGFFKYFFEGSKLYKKIFDSEFTHPISSHDRKKSAYLALQWLDKIQDPLHLNDDFWATVLFGVFNPTHEIKNQPNFFEREKMATSQIKEMHEDRFTKVIGALLGLMNTFNAETFEKIGFEKINSLSEINFFNFVRSFFLMNEVNVSSKFFEKLGTKKVNSLSHDYFVQVLELFLRMNHTISSQFFEEIDIEKINTLSEDEFFRVVSNICISHQEITSNFMRKLNIERVNFASNKNFSSIIFNFCQSERTIPLEIFEKLDIRRVNYLDDSHFSLAAAALCKYEKKAPLSWIKGIRFEKINEFTHPHFMEGICSIFSAWPKIPFDVIQRIQFEKINTLSSPEFARILYALFNSKYQISFNSLKDINFTRINTFNSSDFFNIISVLFKSVQEFPLNIFQMINFKKINYLKKNEQFVKILCEIFNTNKKFVFNILKDIDLTRLNQLSDFEFSQVTGSLFNSKNKIPLSVFQNFSDNLIYNKLTYVKYLNFVSQFCKIKDEIISPVLKDLCKNFFEDIDYKTINRFDESNLKIFSIGLCNYYHKESILVKFLDFPVRLKQEILRNLIDSKGLLDDIDPFPFSVFQEEKNFSHQEKVKKLVINMLSCIELENFAGSIFASVVQQKSYEYAKQFAKLISAHVISKKANKDKLYQELKKQAIEDPKNRESVLALRKNFSFFDWCVLNHQHNNLNVQNRKIFAENRFFWIRFIEILYPDSEENDLFHKENMLNCFKYLDEVYAQKNTDLIQGYESLILHTVKEDVSGRLKKYFLEALSHYFQRDADVLRSCTRLIRIPKNPKQDSWENRQEWKVRKKGSDILSVTLSNFCEFLNWESSGYNLFKAYGYNEYLVSEIFQKRIPPFFGQFDPNKIDDRMLNRGYDEVVQDLLELVFEKDLNTIKLSKNCINENEFCEALKSDLEQLLRNIYCLTKYNQENLKQEDLQCNQDKECYEQGSATHYYPDLLWSRLTEIIHDGSGSSLDKKNFPNARCSEGVLLNLRLAYAEMHGRTSLNFEFGECPIIHQ</sequence>
<name>W6TEB8_HOLOB</name>
<protein>
    <submittedName>
        <fullName evidence="2">Uncharacterized protein</fullName>
    </submittedName>
</protein>
<feature type="signal peptide" evidence="1">
    <location>
        <begin position="1"/>
        <end position="18"/>
    </location>
</feature>
<dbReference type="EMBL" id="AWTR02000053">
    <property type="protein sequence ID" value="ETZ07296.1"/>
    <property type="molecule type" value="Genomic_DNA"/>
</dbReference>
<accession>W6TEB8</accession>
<gene>
    <name evidence="2" type="ORF">P618_200504</name>
</gene>
<organism evidence="2 3">
    <name type="scientific">Holospora obtusa F1</name>
    <dbReference type="NCBI Taxonomy" id="1399147"/>
    <lineage>
        <taxon>Bacteria</taxon>
        <taxon>Pseudomonadati</taxon>
        <taxon>Pseudomonadota</taxon>
        <taxon>Alphaproteobacteria</taxon>
        <taxon>Holosporales</taxon>
        <taxon>Holosporaceae</taxon>
        <taxon>Holospora</taxon>
    </lineage>
</organism>
<feature type="chain" id="PRO_5004883403" evidence="1">
    <location>
        <begin position="19"/>
        <end position="1089"/>
    </location>
</feature>
<evidence type="ECO:0000256" key="1">
    <source>
        <dbReference type="SAM" id="SignalP"/>
    </source>
</evidence>
<dbReference type="AlphaFoldDB" id="W6TEB8"/>
<dbReference type="RefSeq" id="WP_021826906.1">
    <property type="nucleotide sequence ID" value="NZ_AWTR02000053.1"/>
</dbReference>